<evidence type="ECO:0000313" key="11">
    <source>
        <dbReference type="Proteomes" id="UP000677918"/>
    </source>
</evidence>
<feature type="transmembrane region" description="Helical" evidence="7">
    <location>
        <begin position="271"/>
        <end position="296"/>
    </location>
</feature>
<keyword evidence="11" id="KW-1185">Reference proteome</keyword>
<comment type="subcellular location">
    <subcellularLocation>
        <location evidence="1">Cell membrane</location>
        <topology evidence="1">Multi-pass membrane protein</topology>
    </subcellularLocation>
</comment>
<accession>A0A8J4H1V2</accession>
<evidence type="ECO:0000256" key="5">
    <source>
        <dbReference type="ARBA" id="ARBA00023136"/>
    </source>
</evidence>
<dbReference type="PANTHER" id="PTHR30572">
    <property type="entry name" value="MEMBRANE COMPONENT OF TRANSPORTER-RELATED"/>
    <property type="match status" value="1"/>
</dbReference>
<keyword evidence="3 7" id="KW-0812">Transmembrane</keyword>
<feature type="transmembrane region" description="Helical" evidence="7">
    <location>
        <begin position="808"/>
        <end position="827"/>
    </location>
</feature>
<organism evidence="10 11">
    <name type="scientific">Xylanibacillus composti</name>
    <dbReference type="NCBI Taxonomy" id="1572762"/>
    <lineage>
        <taxon>Bacteria</taxon>
        <taxon>Bacillati</taxon>
        <taxon>Bacillota</taxon>
        <taxon>Bacilli</taxon>
        <taxon>Bacillales</taxon>
        <taxon>Paenibacillaceae</taxon>
        <taxon>Xylanibacillus</taxon>
    </lineage>
</organism>
<feature type="transmembrane region" description="Helical" evidence="7">
    <location>
        <begin position="839"/>
        <end position="857"/>
    </location>
</feature>
<evidence type="ECO:0000256" key="2">
    <source>
        <dbReference type="ARBA" id="ARBA00022475"/>
    </source>
</evidence>
<feature type="transmembrane region" description="Helical" evidence="7">
    <location>
        <begin position="372"/>
        <end position="395"/>
    </location>
</feature>
<dbReference type="Proteomes" id="UP000677918">
    <property type="component" value="Unassembled WGS sequence"/>
</dbReference>
<evidence type="ECO:0000313" key="10">
    <source>
        <dbReference type="EMBL" id="GIQ67193.1"/>
    </source>
</evidence>
<comment type="similarity">
    <text evidence="6">Belongs to the ABC-4 integral membrane protein family.</text>
</comment>
<dbReference type="AlphaFoldDB" id="A0A8J4H1V2"/>
<sequence>MKLLRQLTLRNLKQNRSRTLVTLVGIILSAAMICGVATLFASFQDLLIRHTQQANGHFHVKFPGVSADKVAYITDHAETKIAMRTMELGFALWPDSKQINKPYLAISAFDKSALEHLPVQLKEGRLPETGHELVISEELQNNTEGELRVGDTLNLAIGTRTDHGFTLSNHNAWSETEVFDAQQMSTYTVTGIMKRPGFEDWHAPGYSAVAYLDEAILADAEQLDIYVQTRHPKQIFQTAPKIAEQIGTETFEYHTELLRWMGLSKNDRVNMLFLTTGLIIILLIVVGSITVIYNAFAISVSERKKQFGMLASVGATNRQIRNMVFFEGLFLGLIAIPIGILSGIGGIAVTLYSINQLMDGNFFNLGLGLRVAVPPSTILITVFFVAITIFLSAYIPAKRASRISPVEAIRLQTDIQITGKKLKTSKLTRRLFGMEGELALKNLRRNHRRYRATVFSLFISIVLFVSFSSFINYAFEGSDLYYADLSYDLYVEKSEAPLPDVLDFYEQLAAQEEVGQHAIVRSLYMNVDGLELADLGPYLRKLLSASSSDSEQEWYKDVMKDGQGNYRLQAQVSTIKNEMFATYVEKLGLQLDAFTDVNEPRGILINMNKTDVGAFAAYSPLAMEAGDHLILKEYAYDEQTESLHFPIEIGSMTEELPFGLAYTNVTGFHLVVSDQIFDLIVSKGNEYTQAEGNRAQFLVGLKDKAAHKVFEDRIEAIDAAHPSSGPTYIWNLTRSKEETQQTKTVISIFLYGFISLITLIGVTNILNTIHTNIALRRREFAMLKSVGLTPAGFNRMIRYESVFYGTKALLYGLPVSIVVSWLLHRSFGNTFDFAFRLPWQEIGICIVSVFVLVFFTMTNASRKLKRENIIDALKMDS</sequence>
<dbReference type="PANTHER" id="PTHR30572:SF4">
    <property type="entry name" value="ABC TRANSPORTER PERMEASE YTRF"/>
    <property type="match status" value="1"/>
</dbReference>
<evidence type="ECO:0000256" key="1">
    <source>
        <dbReference type="ARBA" id="ARBA00004651"/>
    </source>
</evidence>
<feature type="domain" description="ABC3 transporter permease C-terminal" evidence="8">
    <location>
        <begin position="279"/>
        <end position="405"/>
    </location>
</feature>
<gene>
    <name evidence="10" type="ORF">XYCOK13_00170</name>
</gene>
<feature type="transmembrane region" description="Helical" evidence="7">
    <location>
        <begin position="454"/>
        <end position="475"/>
    </location>
</feature>
<feature type="transmembrane region" description="Helical" evidence="7">
    <location>
        <begin position="748"/>
        <end position="769"/>
    </location>
</feature>
<proteinExistence type="inferred from homology"/>
<evidence type="ECO:0000256" key="4">
    <source>
        <dbReference type="ARBA" id="ARBA00022989"/>
    </source>
</evidence>
<feature type="transmembrane region" description="Helical" evidence="7">
    <location>
        <begin position="20"/>
        <end position="43"/>
    </location>
</feature>
<dbReference type="GO" id="GO:0005886">
    <property type="term" value="C:plasma membrane"/>
    <property type="evidence" value="ECO:0007669"/>
    <property type="project" value="UniProtKB-SubCell"/>
</dbReference>
<keyword evidence="2" id="KW-1003">Cell membrane</keyword>
<dbReference type="InterPro" id="IPR025857">
    <property type="entry name" value="MacB_PCD"/>
</dbReference>
<dbReference type="GO" id="GO:0022857">
    <property type="term" value="F:transmembrane transporter activity"/>
    <property type="evidence" value="ECO:0007669"/>
    <property type="project" value="TreeGrafter"/>
</dbReference>
<dbReference type="Pfam" id="PF02687">
    <property type="entry name" value="FtsX"/>
    <property type="match status" value="2"/>
</dbReference>
<evidence type="ECO:0000256" key="7">
    <source>
        <dbReference type="SAM" id="Phobius"/>
    </source>
</evidence>
<evidence type="ECO:0000259" key="8">
    <source>
        <dbReference type="Pfam" id="PF02687"/>
    </source>
</evidence>
<dbReference type="EMBL" id="BOVK01000001">
    <property type="protein sequence ID" value="GIQ67193.1"/>
    <property type="molecule type" value="Genomic_DNA"/>
</dbReference>
<feature type="transmembrane region" description="Helical" evidence="7">
    <location>
        <begin position="328"/>
        <end position="352"/>
    </location>
</feature>
<comment type="caution">
    <text evidence="10">The sequence shown here is derived from an EMBL/GenBank/DDBJ whole genome shotgun (WGS) entry which is preliminary data.</text>
</comment>
<dbReference type="Pfam" id="PF12704">
    <property type="entry name" value="MacB_PCD"/>
    <property type="match status" value="1"/>
</dbReference>
<keyword evidence="5 7" id="KW-0472">Membrane</keyword>
<dbReference type="RefSeq" id="WP_213409804.1">
    <property type="nucleotide sequence ID" value="NZ_BOVK01000001.1"/>
</dbReference>
<evidence type="ECO:0000259" key="9">
    <source>
        <dbReference type="Pfam" id="PF12704"/>
    </source>
</evidence>
<evidence type="ECO:0000256" key="6">
    <source>
        <dbReference type="ARBA" id="ARBA00038076"/>
    </source>
</evidence>
<reference evidence="10" key="1">
    <citation type="submission" date="2021-04" db="EMBL/GenBank/DDBJ databases">
        <title>Draft genome sequence of Xylanibacillus composti strain K13.</title>
        <authorList>
            <person name="Uke A."/>
            <person name="Chhe C."/>
            <person name="Baramee S."/>
            <person name="Kosugi A."/>
        </authorList>
    </citation>
    <scope>NUCLEOTIDE SEQUENCE</scope>
    <source>
        <strain evidence="10">K13</strain>
    </source>
</reference>
<dbReference type="InterPro" id="IPR003838">
    <property type="entry name" value="ABC3_permease_C"/>
</dbReference>
<protein>
    <submittedName>
        <fullName evidence="10">Permease</fullName>
    </submittedName>
</protein>
<evidence type="ECO:0000256" key="3">
    <source>
        <dbReference type="ARBA" id="ARBA00022692"/>
    </source>
</evidence>
<name>A0A8J4H1V2_9BACL</name>
<dbReference type="InterPro" id="IPR050250">
    <property type="entry name" value="Macrolide_Exporter_MacB"/>
</dbReference>
<feature type="domain" description="ABC3 transporter permease C-terminal" evidence="8">
    <location>
        <begin position="753"/>
        <end position="869"/>
    </location>
</feature>
<keyword evidence="4 7" id="KW-1133">Transmembrane helix</keyword>
<feature type="domain" description="MacB-like periplasmic core" evidence="9">
    <location>
        <begin position="19"/>
        <end position="242"/>
    </location>
</feature>